<name>A0AAD6ZYZ8_9AGAR</name>
<comment type="caution">
    <text evidence="2">The sequence shown here is derived from an EMBL/GenBank/DDBJ whole genome shotgun (WGS) entry which is preliminary data.</text>
</comment>
<keyword evidence="1" id="KW-1133">Transmembrane helix</keyword>
<proteinExistence type="predicted"/>
<evidence type="ECO:0000256" key="1">
    <source>
        <dbReference type="SAM" id="Phobius"/>
    </source>
</evidence>
<reference evidence="2" key="1">
    <citation type="submission" date="2023-03" db="EMBL/GenBank/DDBJ databases">
        <title>Massive genome expansion in bonnet fungi (Mycena s.s.) driven by repeated elements and novel gene families across ecological guilds.</title>
        <authorList>
            <consortium name="Lawrence Berkeley National Laboratory"/>
            <person name="Harder C.B."/>
            <person name="Miyauchi S."/>
            <person name="Viragh M."/>
            <person name="Kuo A."/>
            <person name="Thoen E."/>
            <person name="Andreopoulos B."/>
            <person name="Lu D."/>
            <person name="Skrede I."/>
            <person name="Drula E."/>
            <person name="Henrissat B."/>
            <person name="Morin E."/>
            <person name="Kohler A."/>
            <person name="Barry K."/>
            <person name="LaButti K."/>
            <person name="Morin E."/>
            <person name="Salamov A."/>
            <person name="Lipzen A."/>
            <person name="Mereny Z."/>
            <person name="Hegedus B."/>
            <person name="Baldrian P."/>
            <person name="Stursova M."/>
            <person name="Weitz H."/>
            <person name="Taylor A."/>
            <person name="Grigoriev I.V."/>
            <person name="Nagy L.G."/>
            <person name="Martin F."/>
            <person name="Kauserud H."/>
        </authorList>
    </citation>
    <scope>NUCLEOTIDE SEQUENCE</scope>
    <source>
        <strain evidence="2">CBHHK002</strain>
    </source>
</reference>
<keyword evidence="3" id="KW-1185">Reference proteome</keyword>
<evidence type="ECO:0000313" key="2">
    <source>
        <dbReference type="EMBL" id="KAJ7343831.1"/>
    </source>
</evidence>
<dbReference type="AlphaFoldDB" id="A0AAD6ZYZ8"/>
<accession>A0AAD6ZYZ8</accession>
<protein>
    <submittedName>
        <fullName evidence="2">Uncharacterized protein</fullName>
    </submittedName>
</protein>
<keyword evidence="1" id="KW-0472">Membrane</keyword>
<gene>
    <name evidence="2" type="ORF">DFH08DRAFT_810377</name>
</gene>
<dbReference type="Proteomes" id="UP001218218">
    <property type="component" value="Unassembled WGS sequence"/>
</dbReference>
<feature type="transmembrane region" description="Helical" evidence="1">
    <location>
        <begin position="21"/>
        <end position="46"/>
    </location>
</feature>
<evidence type="ECO:0000313" key="3">
    <source>
        <dbReference type="Proteomes" id="UP001218218"/>
    </source>
</evidence>
<dbReference type="EMBL" id="JARIHO010000022">
    <property type="protein sequence ID" value="KAJ7343831.1"/>
    <property type="molecule type" value="Genomic_DNA"/>
</dbReference>
<organism evidence="2 3">
    <name type="scientific">Mycena albidolilacea</name>
    <dbReference type="NCBI Taxonomy" id="1033008"/>
    <lineage>
        <taxon>Eukaryota</taxon>
        <taxon>Fungi</taxon>
        <taxon>Dikarya</taxon>
        <taxon>Basidiomycota</taxon>
        <taxon>Agaricomycotina</taxon>
        <taxon>Agaricomycetes</taxon>
        <taxon>Agaricomycetidae</taxon>
        <taxon>Agaricales</taxon>
        <taxon>Marasmiineae</taxon>
        <taxon>Mycenaceae</taxon>
        <taxon>Mycena</taxon>
    </lineage>
</organism>
<keyword evidence="1" id="KW-0812">Transmembrane</keyword>
<sequence>MLELVLAVRYFQHSSRPLLHRAGISAMIASDILCTFAICAKIYLVVSLYPSGPPHGFPEFTLQTTAVIISSTFTTASFAKLFLCALYWVYTTFVTSSLRLKLGKIFGKVLSVQNFWGKFFTSGSNDSCGNHSTNHLSFLPLPFDPPIASVRLRREYRPLALRTAVVESEKPRWQRKGTVGIAVKDTEKHGDELGRGSRQKPRFQVRWSVVSGHSTYRPRCFKRPDEVTNVARTPLYFNLTKRRVRDAFCWNSGSCRAHDLARIFVCIGGFDPCTGVAIRLGHAHIQSPPATDYSVFFVWRHRRFDSTLLSVFLQLSGRSAYLLFFYSQGRVYALTISGNFAVGVPAQHTPTTTPKLNTITGAVFPVKHTSADDQAVMICDQSAECTDNHQTNSDCSAIQHNKFAVHLTLAARPVV</sequence>
<feature type="transmembrane region" description="Helical" evidence="1">
    <location>
        <begin position="66"/>
        <end position="90"/>
    </location>
</feature>